<organism evidence="1 2">
    <name type="scientific">Fusobacterium animalis ATCC 51191</name>
    <dbReference type="NCBI Taxonomy" id="997347"/>
    <lineage>
        <taxon>Bacteria</taxon>
        <taxon>Fusobacteriati</taxon>
        <taxon>Fusobacteriota</taxon>
        <taxon>Fusobacteriia</taxon>
        <taxon>Fusobacteriales</taxon>
        <taxon>Fusobacteriaceae</taxon>
        <taxon>Fusobacterium</taxon>
    </lineage>
</organism>
<dbReference type="HOGENOM" id="CLU_2180017_0_0_0"/>
<dbReference type="AlphaFoldDB" id="F9EQB4"/>
<keyword evidence="2" id="KW-1185">Reference proteome</keyword>
<dbReference type="PATRIC" id="fig|997347.4.peg.1954"/>
<dbReference type="EMBL" id="AFQD01000386">
    <property type="protein sequence ID" value="EGQ78857.1"/>
    <property type="molecule type" value="Genomic_DNA"/>
</dbReference>
<proteinExistence type="predicted"/>
<evidence type="ECO:0000313" key="1">
    <source>
        <dbReference type="EMBL" id="EGQ78857.1"/>
    </source>
</evidence>
<comment type="caution">
    <text evidence="1">The sequence shown here is derived from an EMBL/GenBank/DDBJ whole genome shotgun (WGS) entry which is preliminary data.</text>
</comment>
<reference evidence="1 2" key="1">
    <citation type="submission" date="2011-05" db="EMBL/GenBank/DDBJ databases">
        <authorList>
            <person name="Muzny D."/>
            <person name="Qin X."/>
            <person name="Deng J."/>
            <person name="Jiang H."/>
            <person name="Liu Y."/>
            <person name="Qu J."/>
            <person name="Song X.-Z."/>
            <person name="Zhang L."/>
            <person name="Thornton R."/>
            <person name="Coyle M."/>
            <person name="Francisco L."/>
            <person name="Jackson L."/>
            <person name="Javaid M."/>
            <person name="Korchina V."/>
            <person name="Kovar C."/>
            <person name="Mata R."/>
            <person name="Mathew T."/>
            <person name="Ngo R."/>
            <person name="Nguyen L."/>
            <person name="Nguyen N."/>
            <person name="Okwuonu G."/>
            <person name="Ongeri F."/>
            <person name="Pham C."/>
            <person name="Simmons D."/>
            <person name="Wilczek-Boney K."/>
            <person name="Hale W."/>
            <person name="Jakkamsetti A."/>
            <person name="Pham P."/>
            <person name="Ruth R."/>
            <person name="San Lucas F."/>
            <person name="Warren J."/>
            <person name="Zhang J."/>
            <person name="Zhao Z."/>
            <person name="Zhou C."/>
            <person name="Zhu D."/>
            <person name="Lee S."/>
            <person name="Bess C."/>
            <person name="Blankenburg K."/>
            <person name="Forbes L."/>
            <person name="Fu Q."/>
            <person name="Gubbala S."/>
            <person name="Hirani K."/>
            <person name="Jayaseelan J.C."/>
            <person name="Lara F."/>
            <person name="Munidasa M."/>
            <person name="Palculict T."/>
            <person name="Patil S."/>
            <person name="Pu L.-L."/>
            <person name="Saada N."/>
            <person name="Tang L."/>
            <person name="Weissenberger G."/>
            <person name="Zhu Y."/>
            <person name="Hemphill L."/>
            <person name="Shang Y."/>
            <person name="Youmans B."/>
            <person name="Ayvaz T."/>
            <person name="Ross M."/>
            <person name="Santibanez J."/>
            <person name="Aqrawi P."/>
            <person name="Gross S."/>
            <person name="Joshi V."/>
            <person name="Fowler G."/>
            <person name="Nazareth L."/>
            <person name="Reid J."/>
            <person name="Worley K."/>
            <person name="Petrosino J."/>
            <person name="Highlander S."/>
            <person name="Gibbs R."/>
        </authorList>
    </citation>
    <scope>NUCLEOTIDE SEQUENCE [LARGE SCALE GENOMIC DNA]</scope>
    <source>
        <strain evidence="1 2">ATCC 51191</strain>
    </source>
</reference>
<dbReference type="Proteomes" id="UP000005392">
    <property type="component" value="Unassembled WGS sequence"/>
</dbReference>
<evidence type="ECO:0000313" key="2">
    <source>
        <dbReference type="Proteomes" id="UP000005392"/>
    </source>
</evidence>
<sequence>MLLVNFSSSWILESKFMKNNLLRFRIPVSQEVLDNPAPIYSQGFDIEDVWRLGKEVKSLNKNIPDERIIFFLGKDEPKELLKTYEIKKVYDYQKVTHDMERLYLLEKIY</sequence>
<name>F9EQB4_9FUSO</name>
<accession>F9EQB4</accession>
<protein>
    <submittedName>
        <fullName evidence="1">Integral membrane protein</fullName>
    </submittedName>
</protein>
<gene>
    <name evidence="1" type="ORF">HMPREF9094_2119</name>
</gene>